<gene>
    <name evidence="2" type="ORF">MBHS_00788</name>
</gene>
<name>A0A1H6F7K9_9GAMM</name>
<organism evidence="2 3">
    <name type="scientific">Candidatus Venteria ishoeyi</name>
    <dbReference type="NCBI Taxonomy" id="1899563"/>
    <lineage>
        <taxon>Bacteria</taxon>
        <taxon>Pseudomonadati</taxon>
        <taxon>Pseudomonadota</taxon>
        <taxon>Gammaproteobacteria</taxon>
        <taxon>Thiotrichales</taxon>
        <taxon>Thiotrichaceae</taxon>
        <taxon>Venteria</taxon>
    </lineage>
</organism>
<dbReference type="OrthoDB" id="747541at2"/>
<proteinExistence type="predicted"/>
<feature type="domain" description="DUF4007" evidence="1">
    <location>
        <begin position="30"/>
        <end position="85"/>
    </location>
</feature>
<evidence type="ECO:0000259" key="1">
    <source>
        <dbReference type="Pfam" id="PF13182"/>
    </source>
</evidence>
<dbReference type="Pfam" id="PF13182">
    <property type="entry name" value="DUF4007"/>
    <property type="match status" value="1"/>
</dbReference>
<reference evidence="2 3" key="1">
    <citation type="submission" date="2016-10" db="EMBL/GenBank/DDBJ databases">
        <authorList>
            <person name="de Groot N.N."/>
        </authorList>
    </citation>
    <scope>NUCLEOTIDE SEQUENCE [LARGE SCALE GENOMIC DNA]</scope>
    <source>
        <strain evidence="2">MBHS1</strain>
    </source>
</reference>
<keyword evidence="3" id="KW-1185">Reference proteome</keyword>
<evidence type="ECO:0000313" key="3">
    <source>
        <dbReference type="Proteomes" id="UP000236724"/>
    </source>
</evidence>
<accession>A0A1H6F7K9</accession>
<dbReference type="AlphaFoldDB" id="A0A1H6F7K9"/>
<dbReference type="InterPro" id="IPR025248">
    <property type="entry name" value="DUF4007"/>
</dbReference>
<dbReference type="RefSeq" id="WP_103918940.1">
    <property type="nucleotide sequence ID" value="NZ_FMSV02000136.1"/>
</dbReference>
<protein>
    <recommendedName>
        <fullName evidence="1">DUF4007 domain-containing protein</fullName>
    </recommendedName>
</protein>
<evidence type="ECO:0000313" key="2">
    <source>
        <dbReference type="EMBL" id="SEH04935.1"/>
    </source>
</evidence>
<dbReference type="EMBL" id="FMSV02000136">
    <property type="protein sequence ID" value="SEH04935.1"/>
    <property type="molecule type" value="Genomic_DNA"/>
</dbReference>
<sequence length="86" mass="10037">MLDCKQKQYQEIRLEAFQHIPQLKPRQITFGRHQTFPLRFGWLSKGFQSLLENPGIFSDEDATIKLGVGKNMVESIKYWLQAARIA</sequence>
<dbReference type="Proteomes" id="UP000236724">
    <property type="component" value="Unassembled WGS sequence"/>
</dbReference>